<protein>
    <recommendedName>
        <fullName evidence="2">histidine kinase</fullName>
        <ecNumber evidence="2">2.7.13.3</ecNumber>
    </recommendedName>
</protein>
<dbReference type="Pfam" id="PF13426">
    <property type="entry name" value="PAS_9"/>
    <property type="match status" value="1"/>
</dbReference>
<evidence type="ECO:0000256" key="3">
    <source>
        <dbReference type="ARBA" id="ARBA00022553"/>
    </source>
</evidence>
<dbReference type="InterPro" id="IPR036890">
    <property type="entry name" value="HATPase_C_sf"/>
</dbReference>
<feature type="domain" description="Histidine kinase" evidence="6">
    <location>
        <begin position="642"/>
        <end position="889"/>
    </location>
</feature>
<dbReference type="InterPro" id="IPR001610">
    <property type="entry name" value="PAC"/>
</dbReference>
<evidence type="ECO:0000313" key="9">
    <source>
        <dbReference type="EMBL" id="WIM05746.1"/>
    </source>
</evidence>
<dbReference type="PROSITE" id="PS50113">
    <property type="entry name" value="PAC"/>
    <property type="match status" value="2"/>
</dbReference>
<organism evidence="9">
    <name type="scientific">Candidatus Nitricoxidivorans perseverans</name>
    <dbReference type="NCBI Taxonomy" id="2975601"/>
    <lineage>
        <taxon>Bacteria</taxon>
        <taxon>Pseudomonadati</taxon>
        <taxon>Pseudomonadota</taxon>
        <taxon>Betaproteobacteria</taxon>
        <taxon>Nitrosomonadales</taxon>
        <taxon>Sterolibacteriaceae</taxon>
        <taxon>Candidatus Nitricoxidivorans</taxon>
    </lineage>
</organism>
<dbReference type="CDD" id="cd00130">
    <property type="entry name" value="PAS"/>
    <property type="match status" value="2"/>
</dbReference>
<evidence type="ECO:0000256" key="1">
    <source>
        <dbReference type="ARBA" id="ARBA00000085"/>
    </source>
</evidence>
<evidence type="ECO:0000256" key="5">
    <source>
        <dbReference type="SAM" id="Phobius"/>
    </source>
</evidence>
<dbReference type="SUPFAM" id="SSF55874">
    <property type="entry name" value="ATPase domain of HSP90 chaperone/DNA topoisomerase II/histidine kinase"/>
    <property type="match status" value="1"/>
</dbReference>
<dbReference type="InterPro" id="IPR004358">
    <property type="entry name" value="Sig_transdc_His_kin-like_C"/>
</dbReference>
<dbReference type="InterPro" id="IPR000014">
    <property type="entry name" value="PAS"/>
</dbReference>
<dbReference type="Gene3D" id="3.30.450.20">
    <property type="entry name" value="PAS domain"/>
    <property type="match status" value="2"/>
</dbReference>
<dbReference type="Gene3D" id="1.10.287.130">
    <property type="match status" value="1"/>
</dbReference>
<dbReference type="EMBL" id="CP107246">
    <property type="protein sequence ID" value="WIM05746.1"/>
    <property type="molecule type" value="Genomic_DNA"/>
</dbReference>
<dbReference type="SMART" id="SM00086">
    <property type="entry name" value="PAC"/>
    <property type="match status" value="2"/>
</dbReference>
<dbReference type="GO" id="GO:0000155">
    <property type="term" value="F:phosphorelay sensor kinase activity"/>
    <property type="evidence" value="ECO:0007669"/>
    <property type="project" value="InterPro"/>
</dbReference>
<dbReference type="SUPFAM" id="SSF55785">
    <property type="entry name" value="PYP-like sensor domain (PAS domain)"/>
    <property type="match status" value="2"/>
</dbReference>
<dbReference type="Pfam" id="PF02518">
    <property type="entry name" value="HATPase_c"/>
    <property type="match status" value="1"/>
</dbReference>
<dbReference type="AlphaFoldDB" id="A0AA49IZJ1"/>
<sequence length="899" mass="100172">MARRRFLYGSLFAALLALVLAAGYRLSSDLYRYAHNRALEGLATISALKASELNLWRTEKIDQLAYAPSALIADNFERWRRKGGRPGAEADALRLRLDRLKEMSAEFTAVWLFDLDGRPHAASTGAPVHGPLKYPSLQRRVLSDGRPVLVDFHLEPAAGSAKAPVLSILVPLFADGSPGGTNASAHAIGFMLFRIDPDIHLYPSLQRWPLASHSAENLLFRVEGGEIVYLSRLRHDLAAPLTLRQPLGDASQLAARSVHSDEAMLRGLDYRGVASVGVVSRVPDTDWRLLTRIDETDIFAEARRTAAMVAAVAGLLLFILLLGGGLALHRLRSRDEAARMMAELEQLRATAALHTSEARYRAIVDSQMWEMCRWLPDTTLTFVNPAYAMARGESVEALNGRRWLDFVPAEDRPGVRAAIESMLAGRCGRTFEHPVATADGGQMWMAWTDTPIFDTAGAIVEFQSIGIDITPRKQTELALHESEARFRAIYDSIHEAIFIHDIDTGAILSSNRRARELYGMGEEELHAARIQDLSEGVFPYTQADAALWMMRAAAGDPQTFEWHARDKSGRLFWVEATLRRARIGEHDCLLAVEHDITHRKAQDKELRENFNRQVLLNQKLEEAHNQLLQSEKMASIGQLAAGVAHELNNPIGFVHSNLGSLEKYLQDIFEVETAYEDVEKTAGCACTALDRVRQLKRDKDYEFLREDIFQLMAESKDGLVRVRKIVQDLKDFSRVGDMNWQWADIHQGIDSTLNIVWNELKYKCKVVKEYGDLPEVYCLPSQLNQVFMNLLVNAGHAIEEKGQITLRTGRGNEGSGEVWISVSDTGRGIPKEILTRIFDPFFTTKPVGKGTGLGLSLSYGIIQKHQGRIEVESEVGVGTTFKVTIPVRPASAPEEGKTA</sequence>
<dbReference type="PROSITE" id="PS50109">
    <property type="entry name" value="HIS_KIN"/>
    <property type="match status" value="1"/>
</dbReference>
<dbReference type="SMART" id="SM00091">
    <property type="entry name" value="PAS"/>
    <property type="match status" value="2"/>
</dbReference>
<dbReference type="SMART" id="SM00387">
    <property type="entry name" value="HATPase_c"/>
    <property type="match status" value="1"/>
</dbReference>
<name>A0AA49IZJ1_9PROT</name>
<dbReference type="CDD" id="cd18773">
    <property type="entry name" value="PDC1_HK_sensor"/>
    <property type="match status" value="1"/>
</dbReference>
<feature type="transmembrane region" description="Helical" evidence="5">
    <location>
        <begin position="306"/>
        <end position="331"/>
    </location>
</feature>
<evidence type="ECO:0000259" key="7">
    <source>
        <dbReference type="PROSITE" id="PS50112"/>
    </source>
</evidence>
<dbReference type="PANTHER" id="PTHR43065:SF50">
    <property type="entry name" value="HISTIDINE KINASE"/>
    <property type="match status" value="1"/>
</dbReference>
<dbReference type="InterPro" id="IPR003661">
    <property type="entry name" value="HisK_dim/P_dom"/>
</dbReference>
<evidence type="ECO:0000256" key="2">
    <source>
        <dbReference type="ARBA" id="ARBA00012438"/>
    </source>
</evidence>
<dbReference type="InterPro" id="IPR000700">
    <property type="entry name" value="PAS-assoc_C"/>
</dbReference>
<dbReference type="Proteomes" id="UP001234916">
    <property type="component" value="Chromosome"/>
</dbReference>
<dbReference type="InterPro" id="IPR013656">
    <property type="entry name" value="PAS_4"/>
</dbReference>
<dbReference type="EC" id="2.7.13.3" evidence="2"/>
<dbReference type="InterPro" id="IPR036097">
    <property type="entry name" value="HisK_dim/P_sf"/>
</dbReference>
<keyword evidence="5" id="KW-0812">Transmembrane</keyword>
<dbReference type="InterPro" id="IPR035965">
    <property type="entry name" value="PAS-like_dom_sf"/>
</dbReference>
<dbReference type="NCBIfam" id="TIGR00229">
    <property type="entry name" value="sensory_box"/>
    <property type="match status" value="2"/>
</dbReference>
<dbReference type="CDD" id="cd00082">
    <property type="entry name" value="HisKA"/>
    <property type="match status" value="1"/>
</dbReference>
<feature type="coiled-coil region" evidence="4">
    <location>
        <begin position="330"/>
        <end position="357"/>
    </location>
</feature>
<gene>
    <name evidence="9" type="ORF">OHM77_00225</name>
</gene>
<accession>A0AA49IZJ1</accession>
<dbReference type="Gene3D" id="3.30.565.10">
    <property type="entry name" value="Histidine kinase-like ATPase, C-terminal domain"/>
    <property type="match status" value="1"/>
</dbReference>
<dbReference type="PRINTS" id="PR00344">
    <property type="entry name" value="BCTRLSENSOR"/>
</dbReference>
<reference evidence="9" key="1">
    <citation type="journal article" date="2023" name="Nat. Microbiol.">
        <title>Enrichment and characterization of a nitric oxide-reducing microbial community in a continuous bioreactor.</title>
        <authorList>
            <person name="Garrido-Amador P."/>
            <person name="Stortenbeker N."/>
            <person name="Wessels H.J.C.T."/>
            <person name="Speth D.R."/>
            <person name="Garcia-Heredia I."/>
            <person name="Kartal B."/>
        </authorList>
    </citation>
    <scope>NUCLEOTIDE SEQUENCE</scope>
    <source>
        <strain evidence="9">MAG1</strain>
    </source>
</reference>
<comment type="catalytic activity">
    <reaction evidence="1">
        <text>ATP + protein L-histidine = ADP + protein N-phospho-L-histidine.</text>
        <dbReference type="EC" id="2.7.13.3"/>
    </reaction>
</comment>
<feature type="domain" description="PAS" evidence="7">
    <location>
        <begin position="482"/>
        <end position="525"/>
    </location>
</feature>
<dbReference type="PROSITE" id="PS50112">
    <property type="entry name" value="PAS"/>
    <property type="match status" value="1"/>
</dbReference>
<evidence type="ECO:0000259" key="8">
    <source>
        <dbReference type="PROSITE" id="PS50113"/>
    </source>
</evidence>
<evidence type="ECO:0000259" key="6">
    <source>
        <dbReference type="PROSITE" id="PS50109"/>
    </source>
</evidence>
<dbReference type="InterPro" id="IPR005467">
    <property type="entry name" value="His_kinase_dom"/>
</dbReference>
<evidence type="ECO:0000256" key="4">
    <source>
        <dbReference type="SAM" id="Coils"/>
    </source>
</evidence>
<dbReference type="KEGG" id="npv:OHM77_00225"/>
<keyword evidence="3" id="KW-0597">Phosphoprotein</keyword>
<feature type="domain" description="PAC" evidence="8">
    <location>
        <begin position="558"/>
        <end position="608"/>
    </location>
</feature>
<keyword evidence="5" id="KW-1133">Transmembrane helix</keyword>
<feature type="domain" description="PAC" evidence="8">
    <location>
        <begin position="429"/>
        <end position="481"/>
    </location>
</feature>
<dbReference type="PANTHER" id="PTHR43065">
    <property type="entry name" value="SENSOR HISTIDINE KINASE"/>
    <property type="match status" value="1"/>
</dbReference>
<proteinExistence type="predicted"/>
<dbReference type="Pfam" id="PF08448">
    <property type="entry name" value="PAS_4"/>
    <property type="match status" value="1"/>
</dbReference>
<keyword evidence="5" id="KW-0472">Membrane</keyword>
<dbReference type="SUPFAM" id="SSF47384">
    <property type="entry name" value="Homodimeric domain of signal transducing histidine kinase"/>
    <property type="match status" value="1"/>
</dbReference>
<keyword evidence="4" id="KW-0175">Coiled coil</keyword>
<dbReference type="InterPro" id="IPR003594">
    <property type="entry name" value="HATPase_dom"/>
</dbReference>